<dbReference type="FunFam" id="1.10.600.10:FF:000020">
    <property type="entry name" value="Phytoene synthase"/>
    <property type="match status" value="1"/>
</dbReference>
<comment type="cofactor">
    <cofactor evidence="5">
        <name>ATP</name>
        <dbReference type="ChEBI" id="CHEBI:30616"/>
    </cofactor>
</comment>
<evidence type="ECO:0000256" key="1">
    <source>
        <dbReference type="ARBA" id="ARBA00004684"/>
    </source>
</evidence>
<evidence type="ECO:0000256" key="3">
    <source>
        <dbReference type="ARBA" id="ARBA00022679"/>
    </source>
</evidence>
<dbReference type="SUPFAM" id="SSF48576">
    <property type="entry name" value="Terpenoid synthases"/>
    <property type="match status" value="1"/>
</dbReference>
<reference evidence="6 7" key="1">
    <citation type="submission" date="2007-06" db="EMBL/GenBank/DDBJ databases">
        <authorList>
            <person name="Shimkets L."/>
            <person name="Ferriera S."/>
            <person name="Johnson J."/>
            <person name="Kravitz S."/>
            <person name="Beeson K."/>
            <person name="Sutton G."/>
            <person name="Rogers Y.-H."/>
            <person name="Friedman R."/>
            <person name="Frazier M."/>
            <person name="Venter J.C."/>
        </authorList>
    </citation>
    <scope>NUCLEOTIDE SEQUENCE [LARGE SCALE GENOMIC DNA]</scope>
    <source>
        <strain evidence="6 7">SIR-1</strain>
    </source>
</reference>
<dbReference type="InterPro" id="IPR019845">
    <property type="entry name" value="Squalene/phytoene_synthase_CS"/>
</dbReference>
<keyword evidence="3" id="KW-0808">Transferase</keyword>
<comment type="pathway">
    <text evidence="1">Carotenoid biosynthesis; phytoene biosynthesis.</text>
</comment>
<evidence type="ECO:0000256" key="2">
    <source>
        <dbReference type="ARBA" id="ARBA00006251"/>
    </source>
</evidence>
<dbReference type="eggNOG" id="COG1562">
    <property type="taxonomic scope" value="Bacteria"/>
</dbReference>
<dbReference type="GO" id="GO:0004311">
    <property type="term" value="F:geranylgeranyl diphosphate synthase activity"/>
    <property type="evidence" value="ECO:0007669"/>
    <property type="project" value="InterPro"/>
</dbReference>
<dbReference type="GO" id="GO:0016117">
    <property type="term" value="P:carotenoid biosynthetic process"/>
    <property type="evidence" value="ECO:0007669"/>
    <property type="project" value="UniProtKB-KW"/>
</dbReference>
<gene>
    <name evidence="6" type="ORF">PPSIR1_32939</name>
</gene>
<dbReference type="InterPro" id="IPR008949">
    <property type="entry name" value="Isoprenoid_synthase_dom_sf"/>
</dbReference>
<keyword evidence="4" id="KW-0125">Carotenoid biosynthesis</keyword>
<comment type="similarity">
    <text evidence="2">Belongs to the phytoene/squalene synthase family.</text>
</comment>
<name>A6GDP8_9BACT</name>
<evidence type="ECO:0000256" key="5">
    <source>
        <dbReference type="ARBA" id="ARBA00053028"/>
    </source>
</evidence>
<dbReference type="Gene3D" id="1.10.600.10">
    <property type="entry name" value="Farnesyl Diphosphate Synthase"/>
    <property type="match status" value="1"/>
</dbReference>
<dbReference type="AlphaFoldDB" id="A6GDP8"/>
<dbReference type="EMBL" id="ABCS01000075">
    <property type="protein sequence ID" value="EDM76023.1"/>
    <property type="molecule type" value="Genomic_DNA"/>
</dbReference>
<dbReference type="Pfam" id="PF00494">
    <property type="entry name" value="SQS_PSY"/>
    <property type="match status" value="1"/>
</dbReference>
<dbReference type="OrthoDB" id="9807580at2"/>
<dbReference type="PROSITE" id="PS01045">
    <property type="entry name" value="SQUALEN_PHYTOEN_SYN_2"/>
    <property type="match status" value="1"/>
</dbReference>
<dbReference type="InterPro" id="IPR033904">
    <property type="entry name" value="Trans_IPPS_HH"/>
</dbReference>
<evidence type="ECO:0000313" key="6">
    <source>
        <dbReference type="EMBL" id="EDM76023.1"/>
    </source>
</evidence>
<dbReference type="CDD" id="cd00683">
    <property type="entry name" value="Trans_IPPS_HH"/>
    <property type="match status" value="1"/>
</dbReference>
<dbReference type="GO" id="GO:0051996">
    <property type="term" value="F:squalene synthase [NAD(P)H] activity"/>
    <property type="evidence" value="ECO:0007669"/>
    <property type="project" value="InterPro"/>
</dbReference>
<organism evidence="6 7">
    <name type="scientific">Plesiocystis pacifica SIR-1</name>
    <dbReference type="NCBI Taxonomy" id="391625"/>
    <lineage>
        <taxon>Bacteria</taxon>
        <taxon>Pseudomonadati</taxon>
        <taxon>Myxococcota</taxon>
        <taxon>Polyangia</taxon>
        <taxon>Nannocystales</taxon>
        <taxon>Nannocystaceae</taxon>
        <taxon>Plesiocystis</taxon>
    </lineage>
</organism>
<sequence length="330" mass="36403">MADAPERFVPAPVRSQDFAARTDASEAADLAACRAILDEGSKSFAAAARLLPRRIRGDVAAFYAFCRISDDLVDFSDDPAAAVEALSGRLDRLYAGGPDDDPVDRAFGRVVHRHDLPRPIVDALIEGFAWDAEEREYETLHDVLGYCARVASSLGVIMTLFMGPRDAQTMARACDLGAAMQLTNICRDVAEDAGRERLYLPAALLRERGVDPKHFVANHRDYAGDRRIAEVIERMLAEADEYYRRADAGIRMLPWDSRPAIGAASRIYADIGRVIREQGCEFSAPRAHTSKARKLRLLLGAWLFRTPTSDPERAAAPVIPACDFLVAPFR</sequence>
<accession>A6GDP8</accession>
<dbReference type="SFLD" id="SFLDG01018">
    <property type="entry name" value="Squalene/Phytoene_Synthase_Lik"/>
    <property type="match status" value="1"/>
</dbReference>
<dbReference type="InterPro" id="IPR002060">
    <property type="entry name" value="Squ/phyt_synthse"/>
</dbReference>
<protein>
    <submittedName>
        <fullName evidence="6">Squalene/phytoene synthase</fullName>
    </submittedName>
</protein>
<comment type="caution">
    <text evidence="6">The sequence shown here is derived from an EMBL/GenBank/DDBJ whole genome shotgun (WGS) entry which is preliminary data.</text>
</comment>
<dbReference type="RefSeq" id="WP_006974838.1">
    <property type="nucleotide sequence ID" value="NZ_ABCS01000075.1"/>
</dbReference>
<keyword evidence="7" id="KW-1185">Reference proteome</keyword>
<dbReference type="STRING" id="391625.PPSIR1_32939"/>
<evidence type="ECO:0000256" key="4">
    <source>
        <dbReference type="ARBA" id="ARBA00022746"/>
    </source>
</evidence>
<dbReference type="Proteomes" id="UP000005801">
    <property type="component" value="Unassembled WGS sequence"/>
</dbReference>
<dbReference type="SFLD" id="SFLDG01212">
    <property type="entry name" value="Phytoene_synthase_like"/>
    <property type="match status" value="1"/>
</dbReference>
<dbReference type="SFLD" id="SFLDS00005">
    <property type="entry name" value="Isoprenoid_Synthase_Type_I"/>
    <property type="match status" value="1"/>
</dbReference>
<dbReference type="PANTHER" id="PTHR31480">
    <property type="entry name" value="BIFUNCTIONAL LYCOPENE CYCLASE/PHYTOENE SYNTHASE"/>
    <property type="match status" value="1"/>
</dbReference>
<proteinExistence type="inferred from homology"/>
<dbReference type="InterPro" id="IPR044843">
    <property type="entry name" value="Trans_IPPS_bact-type"/>
</dbReference>
<evidence type="ECO:0000313" key="7">
    <source>
        <dbReference type="Proteomes" id="UP000005801"/>
    </source>
</evidence>